<proteinExistence type="predicted"/>
<organism evidence="3 4">
    <name type="scientific">Austrofundulus limnaeus</name>
    <name type="common">Annual killifish</name>
    <dbReference type="NCBI Taxonomy" id="52670"/>
    <lineage>
        <taxon>Eukaryota</taxon>
        <taxon>Metazoa</taxon>
        <taxon>Chordata</taxon>
        <taxon>Craniata</taxon>
        <taxon>Vertebrata</taxon>
        <taxon>Euteleostomi</taxon>
        <taxon>Actinopterygii</taxon>
        <taxon>Neopterygii</taxon>
        <taxon>Teleostei</taxon>
        <taxon>Neoteleostei</taxon>
        <taxon>Acanthomorphata</taxon>
        <taxon>Ovalentaria</taxon>
        <taxon>Atherinomorphae</taxon>
        <taxon>Cyprinodontiformes</taxon>
        <taxon>Rivulidae</taxon>
        <taxon>Austrofundulus</taxon>
    </lineage>
</organism>
<dbReference type="GO" id="GO:0000164">
    <property type="term" value="C:protein phosphatase type 1 complex"/>
    <property type="evidence" value="ECO:0007669"/>
    <property type="project" value="TreeGrafter"/>
</dbReference>
<dbReference type="RefSeq" id="XP_013863489.1">
    <property type="nucleotide sequence ID" value="XM_014008035.1"/>
</dbReference>
<feature type="region of interest" description="Disordered" evidence="1">
    <location>
        <begin position="1075"/>
        <end position="1096"/>
    </location>
</feature>
<feature type="compositionally biased region" description="Polar residues" evidence="1">
    <location>
        <begin position="1083"/>
        <end position="1096"/>
    </location>
</feature>
<dbReference type="PANTHER" id="PTHR12307:SF2">
    <property type="entry name" value="PROTEIN PHOSPHATASE 1 REGULATORY SUBUNIT 3A"/>
    <property type="match status" value="1"/>
</dbReference>
<feature type="compositionally biased region" description="Basic and acidic residues" evidence="1">
    <location>
        <begin position="335"/>
        <end position="374"/>
    </location>
</feature>
<dbReference type="GO" id="GO:2001069">
    <property type="term" value="F:glycogen binding"/>
    <property type="evidence" value="ECO:0007669"/>
    <property type="project" value="TreeGrafter"/>
</dbReference>
<feature type="compositionally biased region" description="Basic and acidic residues" evidence="1">
    <location>
        <begin position="390"/>
        <end position="404"/>
    </location>
</feature>
<evidence type="ECO:0000259" key="2">
    <source>
        <dbReference type="PROSITE" id="PS51159"/>
    </source>
</evidence>
<feature type="region of interest" description="Disordered" evidence="1">
    <location>
        <begin position="35"/>
        <end position="65"/>
    </location>
</feature>
<feature type="compositionally biased region" description="Polar residues" evidence="1">
    <location>
        <begin position="658"/>
        <end position="668"/>
    </location>
</feature>
<evidence type="ECO:0000256" key="1">
    <source>
        <dbReference type="SAM" id="MobiDB-lite"/>
    </source>
</evidence>
<feature type="region of interest" description="Disordered" evidence="1">
    <location>
        <begin position="1002"/>
        <end position="1021"/>
    </location>
</feature>
<dbReference type="AlphaFoldDB" id="A0A2I4B6X7"/>
<dbReference type="PROSITE" id="PS51159">
    <property type="entry name" value="CBM21"/>
    <property type="match status" value="1"/>
</dbReference>
<dbReference type="STRING" id="52670.A0A2I4B6X7"/>
<dbReference type="GeneID" id="106517282"/>
<dbReference type="GO" id="GO:0008157">
    <property type="term" value="F:protein phosphatase 1 binding"/>
    <property type="evidence" value="ECO:0007669"/>
    <property type="project" value="TreeGrafter"/>
</dbReference>
<feature type="compositionally biased region" description="Basic and acidic residues" evidence="1">
    <location>
        <begin position="906"/>
        <end position="923"/>
    </location>
</feature>
<feature type="region of interest" description="Disordered" evidence="1">
    <location>
        <begin position="658"/>
        <end position="718"/>
    </location>
</feature>
<dbReference type="OrthoDB" id="1881at2759"/>
<dbReference type="Gene3D" id="2.60.40.2440">
    <property type="entry name" value="Carbohydrate binding type-21 domain"/>
    <property type="match status" value="1"/>
</dbReference>
<sequence>MEFVGRPRPSETCNLLAVPGLRSLDLDEDEGNIVIGIRPKSSPVPTRKSSFTDEDSEPEPPSLCGSRRVSFADAKGLSLVQVKEFDTRDVPKRPGFDSAAADDTSVSEYYLSPLTFSLSSDELSARVREQKIELETIELLPGTAILKGVIRVLNISYSKSVFVRTTFDNWCNHFDLLAEYIPDSSDGVTDSFLFKLTLVPPFGDQGTRVDFCLRYETPVGTFWANNDNKNYVLLCYQGRKEEKERGQRENVNKKSCLKTVNQSVSTVENISLKQFSSLDNISTDGCTTQLEDQMEAQKVSESVLDKPNEVEQTLLVESKPNSSRRRQRKAARMARVRDHFTQRDGGGDSNRDESPPEIKQETQEDNPEDSHLGEQENDESGSDQPVSNAARKDICSKWPEKPDPGEVATDIPKKPLRSADQAAPTEVLTKAQNPNLSFTWMKNAAAGSMEGLVGQSSSVAFSDAVAVRNHLVFSSNTSNMQICESESQDSDKQSFDTIFTTFNDKLVANCADTVQSPDLGGTDTSSNQQNLSGDASECLAAVHAVLVTEFLHPQTPSETEHLQEIAKETKVTSDLHRETPAGPLEQTCEQFLTETSPTSETDKASKPFQSLPGHVVEESEQHSLQEGGNKMTKVNKDEDTPTVVAVTKFNRSLSKDNPLQEFVNVNPNKTKDMVSKSSRKEPEKINLTSPETSLQENISIEEENKGLLSPQKGDKNNSDEVEADGFVISNQDSHEDIFEGIKDEKPPNKIKYHMAKVGVLKEEEAVFLENNAEMKNWETMFEEEENSTQTDEEEGGLLKSITKDKKVVDKDISERNEEKLVKEGAADEVKGDEVDIMAVTDNSEFKTAEILVNEDSGLEDVRVFQEKKNAEDETETEMQLVSPEKKSIREEEEMVMNCDGEAGEEQENRTEPQQEDRDYRDEIPADMETDYMSADGRGDEVGSNLAEGKAEDNLSALLSNELQFIKENTREGAWIQTDTCRSEHATCDCSVEPLTLETVLTDEPDQMSHSSSSAESDSDDDEVGLYMHCLRTTGAPTQAQKKKAKEAGFIVTRGKLPPTTMPPISESLDEDVLLSCPQEKPGGTQTAETSGQDKSSQSVWRWHITVLVL</sequence>
<protein>
    <submittedName>
        <fullName evidence="4">Uncharacterized protein LOC106517282</fullName>
    </submittedName>
</protein>
<dbReference type="InterPro" id="IPR050782">
    <property type="entry name" value="PP1_regulatory_subunit_3"/>
</dbReference>
<dbReference type="Pfam" id="PF03370">
    <property type="entry name" value="CBM_21"/>
    <property type="match status" value="1"/>
</dbReference>
<dbReference type="KEGG" id="alim:106517282"/>
<name>A0A2I4B6X7_AUSLI</name>
<dbReference type="Proteomes" id="UP000192220">
    <property type="component" value="Unplaced"/>
</dbReference>
<feature type="compositionally biased region" description="Basic and acidic residues" evidence="1">
    <location>
        <begin position="669"/>
        <end position="684"/>
    </location>
</feature>
<feature type="region of interest" description="Disordered" evidence="1">
    <location>
        <begin position="615"/>
        <end position="639"/>
    </location>
</feature>
<accession>A0A2I4B6X7</accession>
<feature type="domain" description="CBM21" evidence="2">
    <location>
        <begin position="124"/>
        <end position="234"/>
    </location>
</feature>
<dbReference type="CDD" id="cd22255">
    <property type="entry name" value="PBD_PPP1R3A"/>
    <property type="match status" value="1"/>
</dbReference>
<evidence type="ECO:0000313" key="3">
    <source>
        <dbReference type="Proteomes" id="UP000192220"/>
    </source>
</evidence>
<evidence type="ECO:0000313" key="4">
    <source>
        <dbReference type="RefSeq" id="XP_013863489.1"/>
    </source>
</evidence>
<dbReference type="GO" id="GO:0005979">
    <property type="term" value="P:regulation of glycogen biosynthetic process"/>
    <property type="evidence" value="ECO:0007669"/>
    <property type="project" value="TreeGrafter"/>
</dbReference>
<dbReference type="InParanoid" id="A0A2I4B6X7"/>
<feature type="compositionally biased region" description="Basic residues" evidence="1">
    <location>
        <begin position="322"/>
        <end position="334"/>
    </location>
</feature>
<keyword evidence="3" id="KW-1185">Reference proteome</keyword>
<gene>
    <name evidence="4" type="primary">LOC106517282</name>
</gene>
<feature type="region of interest" description="Disordered" evidence="1">
    <location>
        <begin position="867"/>
        <end position="944"/>
    </location>
</feature>
<dbReference type="PANTHER" id="PTHR12307">
    <property type="entry name" value="PROTEIN PHOSPHATASE 1 REGULATORY SUBUNIT"/>
    <property type="match status" value="1"/>
</dbReference>
<reference evidence="4" key="1">
    <citation type="submission" date="2025-08" db="UniProtKB">
        <authorList>
            <consortium name="RefSeq"/>
        </authorList>
    </citation>
    <scope>IDENTIFICATION</scope>
</reference>
<feature type="compositionally biased region" description="Polar residues" evidence="1">
    <location>
        <begin position="686"/>
        <end position="698"/>
    </location>
</feature>
<dbReference type="InterPro" id="IPR005036">
    <property type="entry name" value="CBM21_dom"/>
</dbReference>
<feature type="region of interest" description="Disordered" evidence="1">
    <location>
        <begin position="293"/>
        <end position="425"/>
    </location>
</feature>
<dbReference type="InterPro" id="IPR038175">
    <property type="entry name" value="CBM21_dom_sf"/>
</dbReference>